<evidence type="ECO:0000259" key="7">
    <source>
        <dbReference type="Pfam" id="PF21885"/>
    </source>
</evidence>
<dbReference type="AlphaFoldDB" id="B3SDR5"/>
<comment type="subcellular location">
    <subcellularLocation>
        <location evidence="1">Membrane</location>
        <topology evidence="1">Multi-pass membrane protein</topology>
    </subcellularLocation>
</comment>
<evidence type="ECO:0000313" key="8">
    <source>
        <dbReference type="EMBL" id="EDV19119.1"/>
    </source>
</evidence>
<dbReference type="OMA" id="EYMITIT"/>
<feature type="transmembrane region" description="Helical" evidence="5">
    <location>
        <begin position="223"/>
        <end position="244"/>
    </location>
</feature>
<dbReference type="CTD" id="6759605"/>
<feature type="transmembrane region" description="Helical" evidence="5">
    <location>
        <begin position="269"/>
        <end position="290"/>
    </location>
</feature>
<dbReference type="Pfam" id="PF21885">
    <property type="entry name" value="TMEM181_GOLD"/>
    <property type="match status" value="1"/>
</dbReference>
<keyword evidence="2 5" id="KW-0812">Transmembrane</keyword>
<organism evidence="8 9">
    <name type="scientific">Trichoplax adhaerens</name>
    <name type="common">Trichoplax reptans</name>
    <dbReference type="NCBI Taxonomy" id="10228"/>
    <lineage>
        <taxon>Eukaryota</taxon>
        <taxon>Metazoa</taxon>
        <taxon>Placozoa</taxon>
        <taxon>Uniplacotomia</taxon>
        <taxon>Trichoplacea</taxon>
        <taxon>Trichoplacidae</taxon>
        <taxon>Trichoplax</taxon>
    </lineage>
</organism>
<dbReference type="PANTHER" id="PTHR31918">
    <property type="entry name" value="TRANSMEMBRANE PROTEIN 181"/>
    <property type="match status" value="1"/>
</dbReference>
<dbReference type="OrthoDB" id="28186at2759"/>
<proteinExistence type="predicted"/>
<keyword evidence="3 5" id="KW-1133">Transmembrane helix</keyword>
<evidence type="ECO:0000256" key="3">
    <source>
        <dbReference type="ARBA" id="ARBA00022989"/>
    </source>
</evidence>
<feature type="domain" description="Wntless-like transmembrane" evidence="6">
    <location>
        <begin position="218"/>
        <end position="297"/>
    </location>
</feature>
<dbReference type="eggNOG" id="ENOG502QPXU">
    <property type="taxonomic scope" value="Eukaryota"/>
</dbReference>
<keyword evidence="9" id="KW-1185">Reference proteome</keyword>
<reference evidence="8 9" key="1">
    <citation type="journal article" date="2008" name="Nature">
        <title>The Trichoplax genome and the nature of placozoans.</title>
        <authorList>
            <person name="Srivastava M."/>
            <person name="Begovic E."/>
            <person name="Chapman J."/>
            <person name="Putnam N.H."/>
            <person name="Hellsten U."/>
            <person name="Kawashima T."/>
            <person name="Kuo A."/>
            <person name="Mitros T."/>
            <person name="Salamov A."/>
            <person name="Carpenter M.L."/>
            <person name="Signorovitch A.Y."/>
            <person name="Moreno M.A."/>
            <person name="Kamm K."/>
            <person name="Grimwood J."/>
            <person name="Schmutz J."/>
            <person name="Shapiro H."/>
            <person name="Grigoriev I.V."/>
            <person name="Buss L.W."/>
            <person name="Schierwater B."/>
            <person name="Dellaporta S.L."/>
            <person name="Rokhsar D.S."/>
        </authorList>
    </citation>
    <scope>NUCLEOTIDE SEQUENCE [LARGE SCALE GENOMIC DNA]</scope>
    <source>
        <strain evidence="8 9">Grell-BS-1999</strain>
    </source>
</reference>
<feature type="transmembrane region" description="Helical" evidence="5">
    <location>
        <begin position="302"/>
        <end position="322"/>
    </location>
</feature>
<evidence type="ECO:0000256" key="5">
    <source>
        <dbReference type="SAM" id="Phobius"/>
    </source>
</evidence>
<evidence type="ECO:0000259" key="6">
    <source>
        <dbReference type="Pfam" id="PF06664"/>
    </source>
</evidence>
<evidence type="ECO:0000256" key="2">
    <source>
        <dbReference type="ARBA" id="ARBA00022692"/>
    </source>
</evidence>
<dbReference type="InParanoid" id="B3SDR5"/>
<dbReference type="InterPro" id="IPR040416">
    <property type="entry name" value="TMEM181"/>
</dbReference>
<evidence type="ECO:0000313" key="9">
    <source>
        <dbReference type="Proteomes" id="UP000009022"/>
    </source>
</evidence>
<sequence>MGISYHIDYNFSFVLSSSMQLKLHALTKRQFALVYLAFFFGFIILILVGVTGPPVLTPIAANYSNSVTKPTHSSLNSGPFTVNTGEHALNLFNQQLWLFCRLKINEQSSVRILGIVFQVKATVKGRNKDGHYVILSDFNRTRKLECKGSKCEEFMVFHVGFLNFEKYEVIVRFHGLDAINVTNVRFEFQHYNVAYSRIELWLRFIFAVCSFVIGHYSKKFFTFYAPKILLVGLLWIAAFTLSVWQETIELNAPIEQYTQYAAKFEGLKVFLYILIGLYVLYLLYLLVRAYGELRNLAFHEFVILFGVLNFYIYMMAFVYSPAKFAIEEAMNKRNAVFSALNGEERVIYGRKRSKNQRLPLESDEDEELSS</sequence>
<keyword evidence="4 5" id="KW-0472">Membrane</keyword>
<dbReference type="KEGG" id="tad:TRIADDRAFT_62425"/>
<dbReference type="PANTHER" id="PTHR31918:SF1">
    <property type="entry name" value="TRANSMEMBRANE PROTEIN 181"/>
    <property type="match status" value="1"/>
</dbReference>
<dbReference type="EMBL" id="DS985285">
    <property type="protein sequence ID" value="EDV19119.1"/>
    <property type="molecule type" value="Genomic_DNA"/>
</dbReference>
<dbReference type="GO" id="GO:0015643">
    <property type="term" value="F:toxic substance binding"/>
    <property type="evidence" value="ECO:0007669"/>
    <property type="project" value="InterPro"/>
</dbReference>
<feature type="domain" description="TMEM181 GOLD" evidence="7">
    <location>
        <begin position="86"/>
        <end position="191"/>
    </location>
</feature>
<dbReference type="RefSeq" id="XP_002118380.1">
    <property type="nucleotide sequence ID" value="XM_002118344.1"/>
</dbReference>
<accession>B3SDR5</accession>
<dbReference type="GO" id="GO:0016020">
    <property type="term" value="C:membrane"/>
    <property type="evidence" value="ECO:0007669"/>
    <property type="project" value="UniProtKB-SubCell"/>
</dbReference>
<evidence type="ECO:0000256" key="4">
    <source>
        <dbReference type="ARBA" id="ARBA00023136"/>
    </source>
</evidence>
<protein>
    <submittedName>
        <fullName evidence="8">Uncharacterized protein</fullName>
    </submittedName>
</protein>
<gene>
    <name evidence="8" type="ORF">TRIADDRAFT_62425</name>
</gene>
<dbReference type="Pfam" id="PF06664">
    <property type="entry name" value="WLS-like_TM"/>
    <property type="match status" value="1"/>
</dbReference>
<dbReference type="Proteomes" id="UP000009022">
    <property type="component" value="Unassembled WGS sequence"/>
</dbReference>
<dbReference type="GeneID" id="6759605"/>
<feature type="transmembrane region" description="Helical" evidence="5">
    <location>
        <begin position="31"/>
        <end position="50"/>
    </location>
</feature>
<dbReference type="InterPro" id="IPR047843">
    <property type="entry name" value="WLS-like_TM"/>
</dbReference>
<evidence type="ECO:0000256" key="1">
    <source>
        <dbReference type="ARBA" id="ARBA00004141"/>
    </source>
</evidence>
<dbReference type="HOGENOM" id="CLU_040299_0_0_1"/>
<dbReference type="InterPro" id="IPR054077">
    <property type="entry name" value="TMEM181_GOLD"/>
</dbReference>
<name>B3SDR5_TRIAD</name>
<dbReference type="PhylomeDB" id="B3SDR5"/>
<feature type="transmembrane region" description="Helical" evidence="5">
    <location>
        <begin position="200"/>
        <end position="217"/>
    </location>
</feature>